<dbReference type="OrthoDB" id="7867799at2"/>
<evidence type="ECO:0000313" key="2">
    <source>
        <dbReference type="EMBL" id="QEW27653.1"/>
    </source>
</evidence>
<dbReference type="STRING" id="540747.SAMN04488031_108127"/>
<sequence>MATATTNIHVTEAKQGFLSRFFAAFMRGLESHHRVASRRATIEKLEAKSDAELAKMGLKRDDIPYYVFRDLFYI</sequence>
<reference evidence="2 4" key="2">
    <citation type="submission" date="2018-08" db="EMBL/GenBank/DDBJ databases">
        <title>Genetic Globetrotter - A new plasmid hitch-hiking vast phylogenetic and geographic distances.</title>
        <authorList>
            <person name="Vollmers J."/>
            <person name="Petersen J."/>
        </authorList>
    </citation>
    <scope>NUCLEOTIDE SEQUENCE [LARGE SCALE GENOMIC DNA]</scope>
    <source>
        <strain evidence="2 4">DSM 26383</strain>
    </source>
</reference>
<evidence type="ECO:0008006" key="5">
    <source>
        <dbReference type="Google" id="ProtNLM"/>
    </source>
</evidence>
<protein>
    <recommendedName>
        <fullName evidence="5">DUF1127 domain-containing protein</fullName>
    </recommendedName>
</protein>
<dbReference type="KEGG" id="rid:RIdsm_03469"/>
<dbReference type="AlphaFoldDB" id="A0A0T5P885"/>
<evidence type="ECO:0000313" key="3">
    <source>
        <dbReference type="Proteomes" id="UP000051401"/>
    </source>
</evidence>
<reference evidence="1 3" key="1">
    <citation type="submission" date="2015-04" db="EMBL/GenBank/DDBJ databases">
        <title>The draft genome sequence of Roseovarius indicus B108T.</title>
        <authorList>
            <person name="Li G."/>
            <person name="Lai Q."/>
            <person name="Shao Z."/>
            <person name="Yan P."/>
        </authorList>
    </citation>
    <scope>NUCLEOTIDE SEQUENCE [LARGE SCALE GENOMIC DNA]</scope>
    <source>
        <strain evidence="1 3">B108</strain>
    </source>
</reference>
<organism evidence="1 3">
    <name type="scientific">Roseovarius indicus</name>
    <dbReference type="NCBI Taxonomy" id="540747"/>
    <lineage>
        <taxon>Bacteria</taxon>
        <taxon>Pseudomonadati</taxon>
        <taxon>Pseudomonadota</taxon>
        <taxon>Alphaproteobacteria</taxon>
        <taxon>Rhodobacterales</taxon>
        <taxon>Roseobacteraceae</taxon>
        <taxon>Roseovarius</taxon>
    </lineage>
</organism>
<name>A0A0T5P885_9RHOB</name>
<keyword evidence="3" id="KW-1185">Reference proteome</keyword>
<dbReference type="RefSeq" id="WP_057816850.1">
    <property type="nucleotide sequence ID" value="NZ_CAXRJZ010000043.1"/>
</dbReference>
<dbReference type="Proteomes" id="UP000325785">
    <property type="component" value="Chromosome"/>
</dbReference>
<proteinExistence type="predicted"/>
<gene>
    <name evidence="2" type="ORF">RIdsm_03469</name>
    <name evidence="1" type="ORF">XM52_14440</name>
</gene>
<dbReference type="EMBL" id="LAXI01000008">
    <property type="protein sequence ID" value="KRS17261.1"/>
    <property type="molecule type" value="Genomic_DNA"/>
</dbReference>
<dbReference type="EMBL" id="CP031598">
    <property type="protein sequence ID" value="QEW27653.1"/>
    <property type="molecule type" value="Genomic_DNA"/>
</dbReference>
<evidence type="ECO:0000313" key="4">
    <source>
        <dbReference type="Proteomes" id="UP000325785"/>
    </source>
</evidence>
<dbReference type="Proteomes" id="UP000051401">
    <property type="component" value="Unassembled WGS sequence"/>
</dbReference>
<dbReference type="PATRIC" id="fig|540747.5.peg.5958"/>
<accession>A0A0T5P885</accession>
<evidence type="ECO:0000313" key="1">
    <source>
        <dbReference type="EMBL" id="KRS17261.1"/>
    </source>
</evidence>